<dbReference type="Proteomes" id="UP000076584">
    <property type="component" value="Unassembled WGS sequence"/>
</dbReference>
<dbReference type="InterPro" id="IPR056867">
    <property type="entry name" value="LRR_15"/>
</dbReference>
<sequence>MTHDDPATQALSFLELPVEVQTQILQQLVSLHHQSIHAVLLTCKHLYQVALPLSVHTYENVTSKNMSQHAQKRSRNLDFLRYITITRPRLAHNVRCINIIHVSTSLVYRLAPANKRPLGPASDELALYTNLIDASGLSGHIEDWEAVREEWLRGLADGLVEQQIGLLLLACPRVEILKLGTPLSPRLLPRLIRAAANHAMLSTTGSASGTSRPLLDSLREYFGEPESPKSLFHFFNIGKEFLQLPQLRSFTCASLSNSGPNGHLFDEEANPPGSSNVQYLTLLDANVTIEGLRSLICACKGLKSFHWTPGDSTFSDMQIKLPDLFQALSPHQRTLQHLHIDYQDRWREMDWYFKRDDFFVGAFLKDMVSMKTLRIGMEAFMGFTDLWTIDDKRNPTSQEEKLSEINEVSRIVNHIPSSLECLELHGCTLEIVPHIQDLLDLLETEERVARMRKIRLYFNADLVDFRIVSFTYDARRIEFDYKFRCHSVTEGTLAVL</sequence>
<comment type="caution">
    <text evidence="2">The sequence shown here is derived from an EMBL/GenBank/DDBJ whole genome shotgun (WGS) entry which is preliminary data.</text>
</comment>
<dbReference type="STRING" id="1573173.A0A166N928"/>
<dbReference type="EMBL" id="LFIW01002622">
    <property type="protein sequence ID" value="KZL65435.1"/>
    <property type="molecule type" value="Genomic_DNA"/>
</dbReference>
<proteinExistence type="predicted"/>
<keyword evidence="3" id="KW-1185">Reference proteome</keyword>
<name>A0A166N928_COLIC</name>
<protein>
    <submittedName>
        <fullName evidence="2">F-box domain-containing protein</fullName>
    </submittedName>
</protein>
<accession>A0A166N928</accession>
<dbReference type="Pfam" id="PF24969">
    <property type="entry name" value="LRR_15"/>
    <property type="match status" value="1"/>
</dbReference>
<evidence type="ECO:0000259" key="1">
    <source>
        <dbReference type="Pfam" id="PF24969"/>
    </source>
</evidence>
<dbReference type="AlphaFoldDB" id="A0A166N928"/>
<feature type="domain" description="Leucine-rich repeat" evidence="1">
    <location>
        <begin position="145"/>
        <end position="437"/>
    </location>
</feature>
<reference evidence="2 3" key="1">
    <citation type="submission" date="2015-06" db="EMBL/GenBank/DDBJ databases">
        <title>Survival trade-offs in plant roots during colonization by closely related pathogenic and mutualistic fungi.</title>
        <authorList>
            <person name="Hacquard S."/>
            <person name="Kracher B."/>
            <person name="Hiruma K."/>
            <person name="Weinman A."/>
            <person name="Muench P."/>
            <person name="Garrido Oter R."/>
            <person name="Ver Loren van Themaat E."/>
            <person name="Dallerey J.-F."/>
            <person name="Damm U."/>
            <person name="Henrissat B."/>
            <person name="Lespinet O."/>
            <person name="Thon M."/>
            <person name="Kemen E."/>
            <person name="McHardy A.C."/>
            <person name="Schulze-Lefert P."/>
            <person name="O'Connell R.J."/>
        </authorList>
    </citation>
    <scope>NUCLEOTIDE SEQUENCE [LARGE SCALE GENOMIC DNA]</scope>
    <source>
        <strain evidence="2 3">MAFF 238704</strain>
    </source>
</reference>
<evidence type="ECO:0000313" key="2">
    <source>
        <dbReference type="EMBL" id="KZL65435.1"/>
    </source>
</evidence>
<evidence type="ECO:0000313" key="3">
    <source>
        <dbReference type="Proteomes" id="UP000076584"/>
    </source>
</evidence>
<dbReference type="InterPro" id="IPR032675">
    <property type="entry name" value="LRR_dom_sf"/>
</dbReference>
<dbReference type="OrthoDB" id="2520703at2759"/>
<dbReference type="Gene3D" id="3.80.10.10">
    <property type="entry name" value="Ribonuclease Inhibitor"/>
    <property type="match status" value="1"/>
</dbReference>
<gene>
    <name evidence="2" type="ORF">CI238_11002</name>
</gene>
<organism evidence="2 3">
    <name type="scientific">Colletotrichum incanum</name>
    <name type="common">Soybean anthracnose fungus</name>
    <dbReference type="NCBI Taxonomy" id="1573173"/>
    <lineage>
        <taxon>Eukaryota</taxon>
        <taxon>Fungi</taxon>
        <taxon>Dikarya</taxon>
        <taxon>Ascomycota</taxon>
        <taxon>Pezizomycotina</taxon>
        <taxon>Sordariomycetes</taxon>
        <taxon>Hypocreomycetidae</taxon>
        <taxon>Glomerellales</taxon>
        <taxon>Glomerellaceae</taxon>
        <taxon>Colletotrichum</taxon>
        <taxon>Colletotrichum spaethianum species complex</taxon>
    </lineage>
</organism>